<gene>
    <name evidence="2" type="ORF">GCE9029_01223</name>
</gene>
<dbReference type="AlphaFoldDB" id="A0A128EXW4"/>
<evidence type="ECO:0000256" key="1">
    <source>
        <dbReference type="SAM" id="SignalP"/>
    </source>
</evidence>
<dbReference type="Proteomes" id="UP000071641">
    <property type="component" value="Unassembled WGS sequence"/>
</dbReference>
<protein>
    <submittedName>
        <fullName evidence="2">Uncharacterized protein</fullName>
    </submittedName>
</protein>
<evidence type="ECO:0000313" key="3">
    <source>
        <dbReference type="Proteomes" id="UP000071641"/>
    </source>
</evidence>
<proteinExistence type="predicted"/>
<evidence type="ECO:0000313" key="2">
    <source>
        <dbReference type="EMBL" id="CZF79045.1"/>
    </source>
</evidence>
<sequence>MLNNKIKAFALVGGMAISLSQPALAKDKVMQSAGALAFDSKNVLFVGDSKAGVVHAFDLPEKSFEDHSGYQWGRAQSFEGRTVVENIDQKIAKLLGASPEDISINDMVVHQPSGEIYLSVHKGHGPKPKPVILKVDNGKLEKVNLKSAKHTSISVGPVPTKETLEFGQPLNSLAITDIDYYDGEIFVAGVSNEVFSSKLRRIPFPFKGEVNTTSIEIWHAVHAQYETRAPIITQTIRELDGKPTLIAIYACTPIVKIPLDELKDGAQVRGTMIGEMGYGNTPIDIVSFTSGMDNNDYVVVTNTNRSAAQIPLQAIATAEAMPSGEGVKPVFQVAGVYQFPLPMSGTLHLDLINDQWAATIRRNPEEVGRIDLHTLPLPFFFDRADHVVEMNWADGPDPFGYKSLPPVKY</sequence>
<dbReference type="OrthoDB" id="237405at2"/>
<feature type="chain" id="PRO_5007281770" evidence="1">
    <location>
        <begin position="26"/>
        <end position="409"/>
    </location>
</feature>
<reference evidence="3" key="1">
    <citation type="submission" date="2016-02" db="EMBL/GenBank/DDBJ databases">
        <authorList>
            <person name="Rodrigo-Torres Lidia"/>
            <person name="Arahal R.David."/>
        </authorList>
    </citation>
    <scope>NUCLEOTIDE SEQUENCE [LARGE SCALE GENOMIC DNA]</scope>
    <source>
        <strain evidence="3">CECT 9029</strain>
    </source>
</reference>
<name>A0A128EXW4_9GAMM</name>
<dbReference type="RefSeq" id="WP_062661717.1">
    <property type="nucleotide sequence ID" value="NZ_FIZX01000001.1"/>
</dbReference>
<accession>A0A128EXW4</accession>
<organism evidence="2 3">
    <name type="scientific">Grimontia celer</name>
    <dbReference type="NCBI Taxonomy" id="1796497"/>
    <lineage>
        <taxon>Bacteria</taxon>
        <taxon>Pseudomonadati</taxon>
        <taxon>Pseudomonadota</taxon>
        <taxon>Gammaproteobacteria</taxon>
        <taxon>Vibrionales</taxon>
        <taxon>Vibrionaceae</taxon>
        <taxon>Grimontia</taxon>
    </lineage>
</organism>
<dbReference type="EMBL" id="FIZX01000001">
    <property type="protein sequence ID" value="CZF79045.1"/>
    <property type="molecule type" value="Genomic_DNA"/>
</dbReference>
<feature type="signal peptide" evidence="1">
    <location>
        <begin position="1"/>
        <end position="25"/>
    </location>
</feature>
<keyword evidence="1" id="KW-0732">Signal</keyword>
<dbReference type="STRING" id="1796497.GCE9029_01223"/>
<dbReference type="SUPFAM" id="SSF101898">
    <property type="entry name" value="NHL repeat"/>
    <property type="match status" value="1"/>
</dbReference>
<keyword evidence="3" id="KW-1185">Reference proteome</keyword>